<dbReference type="InterPro" id="IPR027417">
    <property type="entry name" value="P-loop_NTPase"/>
</dbReference>
<dbReference type="SUPFAM" id="SSF52540">
    <property type="entry name" value="P-loop containing nucleoside triphosphate hydrolases"/>
    <property type="match status" value="1"/>
</dbReference>
<evidence type="ECO:0000259" key="9">
    <source>
        <dbReference type="Pfam" id="PF25019"/>
    </source>
</evidence>
<dbReference type="FunFam" id="3.40.50.300:FF:001091">
    <property type="entry name" value="Probable disease resistance protein At1g61300"/>
    <property type="match status" value="1"/>
</dbReference>
<evidence type="ECO:0000259" key="7">
    <source>
        <dbReference type="Pfam" id="PF18052"/>
    </source>
</evidence>
<keyword evidence="11" id="KW-1185">Reference proteome</keyword>
<dbReference type="InterPro" id="IPR002182">
    <property type="entry name" value="NB-ARC"/>
</dbReference>
<keyword evidence="5" id="KW-0067">ATP-binding</keyword>
<gene>
    <name evidence="10" type="ORF">RIF29_24347</name>
</gene>
<dbReference type="Pfam" id="PF18052">
    <property type="entry name" value="Rx_N"/>
    <property type="match status" value="1"/>
</dbReference>
<feature type="domain" description="Disease resistance N-terminal" evidence="7">
    <location>
        <begin position="5"/>
        <end position="92"/>
    </location>
</feature>
<dbReference type="Gene3D" id="1.10.10.10">
    <property type="entry name" value="Winged helix-like DNA-binding domain superfamily/Winged helix DNA-binding domain"/>
    <property type="match status" value="1"/>
</dbReference>
<dbReference type="Gene3D" id="3.80.10.10">
    <property type="entry name" value="Ribonuclease Inhibitor"/>
    <property type="match status" value="3"/>
</dbReference>
<dbReference type="PANTHER" id="PTHR36766:SF42">
    <property type="entry name" value="NB-ARC DOMAIN DISEASE RESISTANCE PROTEIN"/>
    <property type="match status" value="1"/>
</dbReference>
<keyword evidence="3" id="KW-0547">Nucleotide-binding</keyword>
<dbReference type="GO" id="GO:0006952">
    <property type="term" value="P:defense response"/>
    <property type="evidence" value="ECO:0007669"/>
    <property type="project" value="UniProtKB-KW"/>
</dbReference>
<dbReference type="Gene3D" id="3.40.50.300">
    <property type="entry name" value="P-loop containing nucleotide triphosphate hydrolases"/>
    <property type="match status" value="1"/>
</dbReference>
<evidence type="ECO:0000313" key="10">
    <source>
        <dbReference type="EMBL" id="KAK7258762.1"/>
    </source>
</evidence>
<comment type="caution">
    <text evidence="10">The sequence shown here is derived from an EMBL/GenBank/DDBJ whole genome shotgun (WGS) entry which is preliminary data.</text>
</comment>
<dbReference type="PRINTS" id="PR00364">
    <property type="entry name" value="DISEASERSIST"/>
</dbReference>
<dbReference type="InterPro" id="IPR058922">
    <property type="entry name" value="WHD_DRP"/>
</dbReference>
<name>A0AAN9EK71_CROPI</name>
<dbReference type="InterPro" id="IPR041118">
    <property type="entry name" value="Rx_N"/>
</dbReference>
<dbReference type="PANTHER" id="PTHR36766">
    <property type="entry name" value="PLANT BROAD-SPECTRUM MILDEW RESISTANCE PROTEIN RPW8"/>
    <property type="match status" value="1"/>
</dbReference>
<dbReference type="Gene3D" id="1.20.5.4130">
    <property type="match status" value="1"/>
</dbReference>
<dbReference type="Pfam" id="PF25019">
    <property type="entry name" value="LRR_R13L1-DRL21"/>
    <property type="match status" value="1"/>
</dbReference>
<dbReference type="FunFam" id="1.10.10.10:FF:000322">
    <property type="entry name" value="Probable disease resistance protein At1g63360"/>
    <property type="match status" value="1"/>
</dbReference>
<feature type="domain" description="R13L1/DRL21-like LRR repeat region" evidence="9">
    <location>
        <begin position="660"/>
        <end position="785"/>
    </location>
</feature>
<dbReference type="Proteomes" id="UP001372338">
    <property type="component" value="Unassembled WGS sequence"/>
</dbReference>
<feature type="domain" description="Disease resistance protein winged helix" evidence="8">
    <location>
        <begin position="416"/>
        <end position="487"/>
    </location>
</feature>
<dbReference type="SUPFAM" id="SSF52058">
    <property type="entry name" value="L domain-like"/>
    <property type="match status" value="1"/>
</dbReference>
<feature type="domain" description="NB-ARC" evidence="6">
    <location>
        <begin position="159"/>
        <end position="330"/>
    </location>
</feature>
<evidence type="ECO:0008006" key="12">
    <source>
        <dbReference type="Google" id="ProtNLM"/>
    </source>
</evidence>
<reference evidence="10 11" key="1">
    <citation type="submission" date="2024-01" db="EMBL/GenBank/DDBJ databases">
        <title>The genomes of 5 underutilized Papilionoideae crops provide insights into root nodulation and disease resistanc.</title>
        <authorList>
            <person name="Yuan L."/>
        </authorList>
    </citation>
    <scope>NUCLEOTIDE SEQUENCE [LARGE SCALE GENOMIC DNA]</scope>
    <source>
        <strain evidence="10">ZHUSHIDOU_FW_LH</strain>
        <tissue evidence="10">Leaf</tissue>
    </source>
</reference>
<dbReference type="InterPro" id="IPR036388">
    <property type="entry name" value="WH-like_DNA-bd_sf"/>
</dbReference>
<keyword evidence="2" id="KW-0677">Repeat</keyword>
<dbReference type="Pfam" id="PF23559">
    <property type="entry name" value="WHD_DRP"/>
    <property type="match status" value="1"/>
</dbReference>
<accession>A0AAN9EK71</accession>
<dbReference type="InterPro" id="IPR038005">
    <property type="entry name" value="RX-like_CC"/>
</dbReference>
<dbReference type="GO" id="GO:0051707">
    <property type="term" value="P:response to other organism"/>
    <property type="evidence" value="ECO:0007669"/>
    <property type="project" value="UniProtKB-ARBA"/>
</dbReference>
<dbReference type="Pfam" id="PF00931">
    <property type="entry name" value="NB-ARC"/>
    <property type="match status" value="1"/>
</dbReference>
<keyword evidence="1" id="KW-0433">Leucine-rich repeat</keyword>
<dbReference type="GO" id="GO:0005524">
    <property type="term" value="F:ATP binding"/>
    <property type="evidence" value="ECO:0007669"/>
    <property type="project" value="UniProtKB-KW"/>
</dbReference>
<dbReference type="GO" id="GO:0043531">
    <property type="term" value="F:ADP binding"/>
    <property type="evidence" value="ECO:0007669"/>
    <property type="project" value="InterPro"/>
</dbReference>
<dbReference type="AlphaFoldDB" id="A0AAN9EK71"/>
<keyword evidence="4" id="KW-0611">Plant defense</keyword>
<evidence type="ECO:0000259" key="8">
    <source>
        <dbReference type="Pfam" id="PF23559"/>
    </source>
</evidence>
<organism evidence="10 11">
    <name type="scientific">Crotalaria pallida</name>
    <name type="common">Smooth rattlebox</name>
    <name type="synonym">Crotalaria striata</name>
    <dbReference type="NCBI Taxonomy" id="3830"/>
    <lineage>
        <taxon>Eukaryota</taxon>
        <taxon>Viridiplantae</taxon>
        <taxon>Streptophyta</taxon>
        <taxon>Embryophyta</taxon>
        <taxon>Tracheophyta</taxon>
        <taxon>Spermatophyta</taxon>
        <taxon>Magnoliopsida</taxon>
        <taxon>eudicotyledons</taxon>
        <taxon>Gunneridae</taxon>
        <taxon>Pentapetalae</taxon>
        <taxon>rosids</taxon>
        <taxon>fabids</taxon>
        <taxon>Fabales</taxon>
        <taxon>Fabaceae</taxon>
        <taxon>Papilionoideae</taxon>
        <taxon>50 kb inversion clade</taxon>
        <taxon>genistoids sensu lato</taxon>
        <taxon>core genistoids</taxon>
        <taxon>Crotalarieae</taxon>
        <taxon>Crotalaria</taxon>
    </lineage>
</organism>
<dbReference type="InterPro" id="IPR056789">
    <property type="entry name" value="LRR_R13L1-DRL21"/>
</dbReference>
<evidence type="ECO:0000256" key="5">
    <source>
        <dbReference type="ARBA" id="ARBA00022840"/>
    </source>
</evidence>
<sequence length="930" mass="106429">MAEAVLDLVLQNLSSLIQNELSLFLGFHQDFQRLTSTLTAIKSTLEDAEEKQFSDRGIKDWLQKLKDAAYIIDDILDEFQYEQLAAKVHNSLFSSLHPRHIVFRRKIAKKMKSIRERLDEVAEERHKFGLMQTERRRTGDTNRRETASIIAQSEIYGREEEKNEIMDFLVGDASNFEEDLSIIPIVGMGGLGKTTLAQHIFNNDRVDRLFKPRIWVCVSDDFSLKKMTTAIIKSVSGESCEHLDLDSLLRKLQELLQTKRYLLVLDDVWDDDQENWASLRSVLACGAKGASILVTTRLPKVASIMGTKSPCQLSMLSEHDCWELFKHRAFGPNEIEHTDLAILGKEIVKKCGGVPLAAKALGGLLRFERDEKEWRYVLESKLWNLTQGENSVMSALRLSYLNLPLKLRQCFSICALFPKDTKIDKHFLINLWMANGFISSIERSKAEDIGDKMWNELYWRSFFQDIEKDGFGRITHFKMHDLIHDLAQFVADEVCCIEDSETSVSKRICHLSIDREAGDSIQLHQVKSLRTCIIQDMNDLQQSHDVFRCYSLRVLVCKQLNSLPSSISKLKHLRYLNLSNGNFATLPESLCELLNLQILNLNHCYRLQTLPNRLKCLKALRHLCLRNCITLSSLPRGIGELIFLKTLSVYIVGKQKGFVLEELGKLNLKGELHIKHLERVKSVMDAKDANMKSKHLTEFALSWQKRKESQVQETAEQILEVLQPDLQQLQTLVVEGYTGARFPEWMGSPSLKMLNSITLEDCGSCILPLALGKLPSLKELNITNMELVEYLDNDTYDVGAEGGYIAMEALILKRLPNLERLSKEDGESIFQHLSHLEIEDCPKLVLPCLPSLRKLYISGKCNQYLLSSINKSRGLESLDLRDNEELTCFPKGMLQDLTSLKTLEISWCHKLKVFNTWFLLRICTLAIARM</sequence>
<dbReference type="InterPro" id="IPR042197">
    <property type="entry name" value="Apaf_helical"/>
</dbReference>
<evidence type="ECO:0000259" key="6">
    <source>
        <dbReference type="Pfam" id="PF00931"/>
    </source>
</evidence>
<evidence type="ECO:0000256" key="1">
    <source>
        <dbReference type="ARBA" id="ARBA00022614"/>
    </source>
</evidence>
<dbReference type="CDD" id="cd14798">
    <property type="entry name" value="RX-CC_like"/>
    <property type="match status" value="1"/>
</dbReference>
<proteinExistence type="predicted"/>
<evidence type="ECO:0000256" key="4">
    <source>
        <dbReference type="ARBA" id="ARBA00022821"/>
    </source>
</evidence>
<evidence type="ECO:0000256" key="2">
    <source>
        <dbReference type="ARBA" id="ARBA00022737"/>
    </source>
</evidence>
<dbReference type="Gene3D" id="1.10.8.430">
    <property type="entry name" value="Helical domain of apoptotic protease-activating factors"/>
    <property type="match status" value="1"/>
</dbReference>
<dbReference type="EMBL" id="JAYWIO010000005">
    <property type="protein sequence ID" value="KAK7258762.1"/>
    <property type="molecule type" value="Genomic_DNA"/>
</dbReference>
<dbReference type="InterPro" id="IPR032675">
    <property type="entry name" value="LRR_dom_sf"/>
</dbReference>
<evidence type="ECO:0000256" key="3">
    <source>
        <dbReference type="ARBA" id="ARBA00022741"/>
    </source>
</evidence>
<protein>
    <recommendedName>
        <fullName evidence="12">Disease resistance protein RGA3</fullName>
    </recommendedName>
</protein>
<evidence type="ECO:0000313" key="11">
    <source>
        <dbReference type="Proteomes" id="UP001372338"/>
    </source>
</evidence>